<evidence type="ECO:0000259" key="1">
    <source>
        <dbReference type="Pfam" id="PF13679"/>
    </source>
</evidence>
<dbReference type="PANTHER" id="PTHR13369">
    <property type="match status" value="1"/>
</dbReference>
<evidence type="ECO:0000313" key="2">
    <source>
        <dbReference type="EMBL" id="SET71700.1"/>
    </source>
</evidence>
<dbReference type="InterPro" id="IPR025714">
    <property type="entry name" value="Methyltranfer_dom"/>
</dbReference>
<dbReference type="Pfam" id="PF13679">
    <property type="entry name" value="Methyltransf_32"/>
    <property type="match status" value="1"/>
</dbReference>
<dbReference type="Proteomes" id="UP000198970">
    <property type="component" value="Chromosome I"/>
</dbReference>
<keyword evidence="2" id="KW-0489">Methyltransferase</keyword>
<dbReference type="Gene3D" id="3.40.50.150">
    <property type="entry name" value="Vaccinia Virus protein VP39"/>
    <property type="match status" value="1"/>
</dbReference>
<keyword evidence="3" id="KW-1185">Reference proteome</keyword>
<dbReference type="GO" id="GO:0032259">
    <property type="term" value="P:methylation"/>
    <property type="evidence" value="ECO:0007669"/>
    <property type="project" value="UniProtKB-KW"/>
</dbReference>
<protein>
    <submittedName>
        <fullName evidence="2">Methyltransferase domain-containing protein</fullName>
    </submittedName>
</protein>
<keyword evidence="2" id="KW-0808">Transferase</keyword>
<feature type="domain" description="Methyltransferase" evidence="1">
    <location>
        <begin position="163"/>
        <end position="299"/>
    </location>
</feature>
<dbReference type="PANTHER" id="PTHR13369:SF3">
    <property type="entry name" value="METHYLTRANSFERASE DOMAIN-CONTAINING PROTEIN"/>
    <property type="match status" value="1"/>
</dbReference>
<dbReference type="EMBL" id="LT630003">
    <property type="protein sequence ID" value="SET71700.1"/>
    <property type="molecule type" value="Genomic_DNA"/>
</dbReference>
<dbReference type="SUPFAM" id="SSF53335">
    <property type="entry name" value="S-adenosyl-L-methionine-dependent methyltransferases"/>
    <property type="match status" value="1"/>
</dbReference>
<evidence type="ECO:0000313" key="3">
    <source>
        <dbReference type="Proteomes" id="UP000198970"/>
    </source>
</evidence>
<organism evidence="2 3">
    <name type="scientific">Lacrimispora sphenoides JCM 1415</name>
    <dbReference type="NCBI Taxonomy" id="1297793"/>
    <lineage>
        <taxon>Bacteria</taxon>
        <taxon>Bacillati</taxon>
        <taxon>Bacillota</taxon>
        <taxon>Clostridia</taxon>
        <taxon>Lachnospirales</taxon>
        <taxon>Lachnospiraceae</taxon>
        <taxon>Lacrimispora</taxon>
    </lineage>
</organism>
<name>A0ABY1C5V3_9FIRM</name>
<dbReference type="GO" id="GO:0008168">
    <property type="term" value="F:methyltransferase activity"/>
    <property type="evidence" value="ECO:0007669"/>
    <property type="project" value="UniProtKB-KW"/>
</dbReference>
<proteinExistence type="predicted"/>
<dbReference type="CDD" id="cd02440">
    <property type="entry name" value="AdoMet_MTases"/>
    <property type="match status" value="1"/>
</dbReference>
<reference evidence="2 3" key="1">
    <citation type="submission" date="2016-10" db="EMBL/GenBank/DDBJ databases">
        <authorList>
            <person name="Varghese N."/>
            <person name="Submissions S."/>
        </authorList>
    </citation>
    <scope>NUCLEOTIDE SEQUENCE [LARGE SCALE GENOMIC DNA]</scope>
    <source>
        <strain evidence="2 3">ATCC 19403</strain>
    </source>
</reference>
<gene>
    <name evidence="2" type="ORF">SAMN02745906_1355</name>
</gene>
<dbReference type="InterPro" id="IPR029063">
    <property type="entry name" value="SAM-dependent_MTases_sf"/>
</dbReference>
<sequence length="394" mass="45324">MPDFMEEKEKEHLIQIGREFLDENLLRIVISNPSDKQGVSKVKVRPLLLKGSLIFQAEELVGNQAFHKNYSAGECISYIVDLLDGTLRQMELESRKGQVRVLMSKKGSPSIKIKRQQKIAAPSPVLQHNRQKSYILKEGTPVPFLVDLGVMTAEGKIIASRYDKFRQINRFLEFIEDILPRLDKSRENVIIDFGCGKSYLTFAMYYYLHELKGYLIRVIGLDLKQTVIDDCNRLGERYGYDKLKFYHGDIASYEGVDHVDMVVTLHACDTATDYALAKAVRWGASVILSVPCCQHELNKTIHQELMAPVFQYGLIRERMAALYTDALRAEILENHGYRTQILEFIDMEHTPKNILIRGVKQGEKKDNRREIQEIMEFLHGKLTLADLLIEEDKN</sequence>
<accession>A0ABY1C5V3</accession>